<dbReference type="AlphaFoldDB" id="A0A4R5YGQ7"/>
<dbReference type="RefSeq" id="WP_133410591.1">
    <property type="nucleotide sequence ID" value="NZ_SMZT01000004.1"/>
</dbReference>
<dbReference type="GeneID" id="64347961"/>
<feature type="compositionally biased region" description="Polar residues" evidence="1">
    <location>
        <begin position="109"/>
        <end position="119"/>
    </location>
</feature>
<accession>A0A4R5YGQ7</accession>
<protein>
    <submittedName>
        <fullName evidence="2">Uncharacterized protein</fullName>
    </submittedName>
</protein>
<reference evidence="2 3" key="1">
    <citation type="submission" date="2019-03" db="EMBL/GenBank/DDBJ databases">
        <title>Genome Sequencing and Assembly of Various Microbes Isolated from Partially Reclaimed Soil and Acid Mine Drainage (AMD) Site.</title>
        <authorList>
            <person name="Steinbock B."/>
            <person name="Bechtold R."/>
            <person name="Sevigny J.L."/>
            <person name="Thomas D."/>
            <person name="Cuthill L.R."/>
            <person name="Aveiro Johannsen E.J."/>
            <person name="Thomas K."/>
            <person name="Ghosh A."/>
        </authorList>
    </citation>
    <scope>NUCLEOTIDE SEQUENCE [LARGE SCALE GENOMIC DNA]</scope>
    <source>
        <strain evidence="2 3">S-A3</strain>
    </source>
</reference>
<dbReference type="Proteomes" id="UP000295163">
    <property type="component" value="Unassembled WGS sequence"/>
</dbReference>
<evidence type="ECO:0000313" key="2">
    <source>
        <dbReference type="EMBL" id="TDL42483.1"/>
    </source>
</evidence>
<proteinExistence type="predicted"/>
<gene>
    <name evidence="2" type="ORF">E2R59_11090</name>
</gene>
<evidence type="ECO:0000256" key="1">
    <source>
        <dbReference type="SAM" id="MobiDB-lite"/>
    </source>
</evidence>
<name>A0A4R5YGQ7_KOCRO</name>
<dbReference type="EMBL" id="SMZT01000004">
    <property type="protein sequence ID" value="TDL42483.1"/>
    <property type="molecule type" value="Genomic_DNA"/>
</dbReference>
<organism evidence="2 3">
    <name type="scientific">Kocuria rosea</name>
    <name type="common">Deinococcus erythromyxa</name>
    <name type="synonym">Micrococcus rubens</name>
    <dbReference type="NCBI Taxonomy" id="1275"/>
    <lineage>
        <taxon>Bacteria</taxon>
        <taxon>Bacillati</taxon>
        <taxon>Actinomycetota</taxon>
        <taxon>Actinomycetes</taxon>
        <taxon>Micrococcales</taxon>
        <taxon>Micrococcaceae</taxon>
        <taxon>Kocuria</taxon>
    </lineage>
</organism>
<feature type="region of interest" description="Disordered" evidence="1">
    <location>
        <begin position="109"/>
        <end position="163"/>
    </location>
</feature>
<sequence length="232" mass="25359">MNTSIDMPTPFSAASWAALKNRLAPKSQFARETIRTSADRIEQTRHIIHAVALNQAIKHMVVAESIELGAHTDGLRRIWATAAAVRGNRSCSRVRFGAILRKLVNQVANSSGATPSSGSEDPASSAPTANSCTGPAISIPESANSCDWSPTPKPKVGGMEMTPQRERKYRELNRDAGKRVPGLDTKIDAQIWAMFVPNADKDAVEQTSRELNMSEADVRRMLIQRFFEGEAE</sequence>
<comment type="caution">
    <text evidence="2">The sequence shown here is derived from an EMBL/GenBank/DDBJ whole genome shotgun (WGS) entry which is preliminary data.</text>
</comment>
<evidence type="ECO:0000313" key="3">
    <source>
        <dbReference type="Proteomes" id="UP000295163"/>
    </source>
</evidence>